<reference evidence="2 3" key="1">
    <citation type="submission" date="2017-06" db="EMBL/GenBank/DDBJ databases">
        <authorList>
            <consortium name="Pathogen Informatics"/>
        </authorList>
    </citation>
    <scope>NUCLEOTIDE SEQUENCE [LARGE SCALE GENOMIC DNA]</scope>
    <source>
        <strain evidence="2 3">NCTC12149</strain>
    </source>
</reference>
<protein>
    <submittedName>
        <fullName evidence="2">Uncharacterized protein</fullName>
    </submittedName>
</protein>
<feature type="transmembrane region" description="Helical" evidence="1">
    <location>
        <begin position="21"/>
        <end position="42"/>
    </location>
</feature>
<evidence type="ECO:0000313" key="2">
    <source>
        <dbReference type="EMBL" id="SNV43305.1"/>
    </source>
</evidence>
<gene>
    <name evidence="2" type="ORF">SAMEA4412673_00790</name>
</gene>
<sequence length="71" mass="8140">MRYTPTKFDTFQATCSVQAQIMVYPPIPLILVHSQIMVHPLIPSILVLTQIMVHPLILKILVQIIFLIFVL</sequence>
<dbReference type="Proteomes" id="UP000215355">
    <property type="component" value="Chromosome 1"/>
</dbReference>
<dbReference type="EMBL" id="LT906468">
    <property type="protein sequence ID" value="SNV43305.1"/>
    <property type="molecule type" value="Genomic_DNA"/>
</dbReference>
<keyword evidence="1" id="KW-1133">Transmembrane helix</keyword>
<dbReference type="KEGG" id="smiz:4412673_00790"/>
<keyword evidence="1" id="KW-0812">Transmembrane</keyword>
<evidence type="ECO:0000256" key="1">
    <source>
        <dbReference type="SAM" id="Phobius"/>
    </source>
</evidence>
<proteinExistence type="predicted"/>
<dbReference type="AlphaFoldDB" id="A0AAJ4X9B6"/>
<name>A0AAJ4X9B6_9SPHI</name>
<accession>A0AAJ4X9B6</accession>
<feature type="transmembrane region" description="Helical" evidence="1">
    <location>
        <begin position="48"/>
        <end position="70"/>
    </location>
</feature>
<organism evidence="2 3">
    <name type="scientific">Sphingobacterium mizutaii</name>
    <dbReference type="NCBI Taxonomy" id="1010"/>
    <lineage>
        <taxon>Bacteria</taxon>
        <taxon>Pseudomonadati</taxon>
        <taxon>Bacteroidota</taxon>
        <taxon>Sphingobacteriia</taxon>
        <taxon>Sphingobacteriales</taxon>
        <taxon>Sphingobacteriaceae</taxon>
        <taxon>Sphingobacterium</taxon>
    </lineage>
</organism>
<keyword evidence="1" id="KW-0472">Membrane</keyword>
<evidence type="ECO:0000313" key="3">
    <source>
        <dbReference type="Proteomes" id="UP000215355"/>
    </source>
</evidence>